<feature type="region of interest" description="Disordered" evidence="1">
    <location>
        <begin position="125"/>
        <end position="159"/>
    </location>
</feature>
<feature type="compositionally biased region" description="Basic and acidic residues" evidence="1">
    <location>
        <begin position="125"/>
        <end position="148"/>
    </location>
</feature>
<dbReference type="Proteomes" id="UP000693981">
    <property type="component" value="Unassembled WGS sequence"/>
</dbReference>
<dbReference type="Pfam" id="PF07714">
    <property type="entry name" value="PK_Tyr_Ser-Thr"/>
    <property type="match status" value="1"/>
</dbReference>
<organism evidence="3 4">
    <name type="scientific">Phytophthora boehmeriae</name>
    <dbReference type="NCBI Taxonomy" id="109152"/>
    <lineage>
        <taxon>Eukaryota</taxon>
        <taxon>Sar</taxon>
        <taxon>Stramenopiles</taxon>
        <taxon>Oomycota</taxon>
        <taxon>Peronosporomycetes</taxon>
        <taxon>Peronosporales</taxon>
        <taxon>Peronosporaceae</taxon>
        <taxon>Phytophthora</taxon>
    </lineage>
</organism>
<sequence length="159" mass="17927">FGLSFSESGSCSLMKKKGDLGAMAWRAPEFAIADDRPTHKSDVYSLAMCIVQAVTCAYPWGKRRNKDIRECLQEGKIMVERPTEMTDDQWNLVERMKAVSPNDRPEMNGVLLELEKFADAERAAEEAAKKADEKGAERDAEKYQKYQKECPYQPPSGAI</sequence>
<feature type="domain" description="Protein kinase" evidence="2">
    <location>
        <begin position="1"/>
        <end position="118"/>
    </location>
</feature>
<accession>A0A8T1V6J8</accession>
<feature type="non-terminal residue" evidence="3">
    <location>
        <position position="1"/>
    </location>
</feature>
<dbReference type="InterPro" id="IPR001245">
    <property type="entry name" value="Ser-Thr/Tyr_kinase_cat_dom"/>
</dbReference>
<protein>
    <submittedName>
        <fullName evidence="3">Leucine-rich repeat serine/threonine-protein kinase 2</fullName>
    </submittedName>
</protein>
<evidence type="ECO:0000256" key="1">
    <source>
        <dbReference type="SAM" id="MobiDB-lite"/>
    </source>
</evidence>
<keyword evidence="3" id="KW-0418">Kinase</keyword>
<gene>
    <name evidence="3" type="primary">LRRK2_1</name>
    <name evidence="3" type="ORF">PHYBOEH_001368</name>
</gene>
<dbReference type="GO" id="GO:0004672">
    <property type="term" value="F:protein kinase activity"/>
    <property type="evidence" value="ECO:0007669"/>
    <property type="project" value="InterPro"/>
</dbReference>
<evidence type="ECO:0000313" key="4">
    <source>
        <dbReference type="Proteomes" id="UP000693981"/>
    </source>
</evidence>
<evidence type="ECO:0000313" key="3">
    <source>
        <dbReference type="EMBL" id="KAG7376645.1"/>
    </source>
</evidence>
<dbReference type="EMBL" id="JAGDFL010001296">
    <property type="protein sequence ID" value="KAG7376645.1"/>
    <property type="molecule type" value="Genomic_DNA"/>
</dbReference>
<dbReference type="PROSITE" id="PS50011">
    <property type="entry name" value="PROTEIN_KINASE_DOM"/>
    <property type="match status" value="1"/>
</dbReference>
<name>A0A8T1V6J8_9STRA</name>
<evidence type="ECO:0000259" key="2">
    <source>
        <dbReference type="PROSITE" id="PS50011"/>
    </source>
</evidence>
<keyword evidence="3" id="KW-0808">Transferase</keyword>
<dbReference type="GO" id="GO:0005524">
    <property type="term" value="F:ATP binding"/>
    <property type="evidence" value="ECO:0007669"/>
    <property type="project" value="InterPro"/>
</dbReference>
<dbReference type="OrthoDB" id="124109at2759"/>
<dbReference type="InterPro" id="IPR000719">
    <property type="entry name" value="Prot_kinase_dom"/>
</dbReference>
<keyword evidence="4" id="KW-1185">Reference proteome</keyword>
<comment type="caution">
    <text evidence="3">The sequence shown here is derived from an EMBL/GenBank/DDBJ whole genome shotgun (WGS) entry which is preliminary data.</text>
</comment>
<dbReference type="AlphaFoldDB" id="A0A8T1V6J8"/>
<proteinExistence type="predicted"/>
<reference evidence="3" key="1">
    <citation type="submission" date="2021-02" db="EMBL/GenBank/DDBJ databases">
        <authorList>
            <person name="Palmer J.M."/>
        </authorList>
    </citation>
    <scope>NUCLEOTIDE SEQUENCE</scope>
    <source>
        <strain evidence="3">SCRP23</strain>
    </source>
</reference>